<keyword evidence="1" id="KW-1133">Transmembrane helix</keyword>
<feature type="transmembrane region" description="Helical" evidence="1">
    <location>
        <begin position="12"/>
        <end position="33"/>
    </location>
</feature>
<evidence type="ECO:0000256" key="1">
    <source>
        <dbReference type="SAM" id="Phobius"/>
    </source>
</evidence>
<comment type="caution">
    <text evidence="2">The sequence shown here is derived from an EMBL/GenBank/DDBJ whole genome shotgun (WGS) entry which is preliminary data.</text>
</comment>
<proteinExistence type="predicted"/>
<name>A0A1Q2ZU38_ZYGRO</name>
<gene>
    <name evidence="2" type="ORF">ZYGR_0A05470</name>
</gene>
<dbReference type="Proteomes" id="UP000187013">
    <property type="component" value="Unassembled WGS sequence"/>
</dbReference>
<dbReference type="EMBL" id="BDGX01000001">
    <property type="protein sequence ID" value="GAV46949.1"/>
    <property type="molecule type" value="Genomic_DNA"/>
</dbReference>
<keyword evidence="1" id="KW-0472">Membrane</keyword>
<evidence type="ECO:0000313" key="3">
    <source>
        <dbReference type="Proteomes" id="UP000187013"/>
    </source>
</evidence>
<protein>
    <submittedName>
        <fullName evidence="2">Uncharacterized protein</fullName>
    </submittedName>
</protein>
<evidence type="ECO:0000313" key="2">
    <source>
        <dbReference type="EMBL" id="GAV46949.1"/>
    </source>
</evidence>
<sequence>MLPNKSAGRTPRLNPLATVWTKFLISPMTLIIYRGRGRHVSRKPDVITRYDLLSE</sequence>
<accession>A0A1Q2ZU38</accession>
<dbReference type="AlphaFoldDB" id="A0A1Q2ZU38"/>
<keyword evidence="1" id="KW-0812">Transmembrane</keyword>
<reference evidence="2 3" key="1">
    <citation type="submission" date="2016-08" db="EMBL/GenBank/DDBJ databases">
        <title>Draft genome sequence of allopolyploid Zygosaccharomyces rouxii.</title>
        <authorList>
            <person name="Watanabe J."/>
            <person name="Uehara K."/>
            <person name="Mogi Y."/>
            <person name="Tsukioka Y."/>
        </authorList>
    </citation>
    <scope>NUCLEOTIDE SEQUENCE [LARGE SCALE GENOMIC DNA]</scope>
    <source>
        <strain evidence="2 3">NBRC 110957</strain>
    </source>
</reference>
<organism evidence="2 3">
    <name type="scientific">Zygosaccharomyces rouxii</name>
    <dbReference type="NCBI Taxonomy" id="4956"/>
    <lineage>
        <taxon>Eukaryota</taxon>
        <taxon>Fungi</taxon>
        <taxon>Dikarya</taxon>
        <taxon>Ascomycota</taxon>
        <taxon>Saccharomycotina</taxon>
        <taxon>Saccharomycetes</taxon>
        <taxon>Saccharomycetales</taxon>
        <taxon>Saccharomycetaceae</taxon>
        <taxon>Zygosaccharomyces</taxon>
    </lineage>
</organism>
<dbReference type="OrthoDB" id="4069406at2759"/>